<evidence type="ECO:0000256" key="20">
    <source>
        <dbReference type="ARBA" id="ARBA00023180"/>
    </source>
</evidence>
<feature type="region of interest" description="Disordered" evidence="28">
    <location>
        <begin position="243"/>
        <end position="269"/>
    </location>
</feature>
<dbReference type="InterPro" id="IPR011042">
    <property type="entry name" value="6-blade_b-propeller_TolB-like"/>
</dbReference>
<dbReference type="Pfam" id="PF25020">
    <property type="entry name" value="TTR_TEN1-4"/>
    <property type="match status" value="1"/>
</dbReference>
<keyword evidence="9 26" id="KW-0349">Heme</keyword>
<dbReference type="GO" id="GO:0005737">
    <property type="term" value="C:cytoplasm"/>
    <property type="evidence" value="ECO:0007669"/>
    <property type="project" value="UniProtKB-SubCell"/>
</dbReference>
<reference evidence="31" key="1">
    <citation type="submission" date="2023-03" db="EMBL/GenBank/DDBJ databases">
        <title>Electrophorus voltai genome.</title>
        <authorList>
            <person name="Bian C."/>
        </authorList>
    </citation>
    <scope>NUCLEOTIDE SEQUENCE</scope>
    <source>
        <strain evidence="31">CB-2022</strain>
        <tissue evidence="31">Muscle</tissue>
    </source>
</reference>
<evidence type="ECO:0000256" key="8">
    <source>
        <dbReference type="ARBA" id="ARBA00022536"/>
    </source>
</evidence>
<keyword evidence="7" id="KW-0963">Cytoplasm</keyword>
<organism evidence="31 32">
    <name type="scientific">Electrophorus voltai</name>
    <dbReference type="NCBI Taxonomy" id="2609070"/>
    <lineage>
        <taxon>Eukaryota</taxon>
        <taxon>Metazoa</taxon>
        <taxon>Chordata</taxon>
        <taxon>Craniata</taxon>
        <taxon>Vertebrata</taxon>
        <taxon>Euteleostomi</taxon>
        <taxon>Actinopterygii</taxon>
        <taxon>Neopterygii</taxon>
        <taxon>Teleostei</taxon>
        <taxon>Ostariophysi</taxon>
        <taxon>Gymnotiformes</taxon>
        <taxon>Gymnotoidei</taxon>
        <taxon>Gymnotidae</taxon>
        <taxon>Electrophorus</taxon>
    </lineage>
</organism>
<evidence type="ECO:0000256" key="5">
    <source>
        <dbReference type="ARBA" id="ARBA00009385"/>
    </source>
</evidence>
<evidence type="ECO:0000259" key="29">
    <source>
        <dbReference type="PROSITE" id="PS50026"/>
    </source>
</evidence>
<dbReference type="GO" id="GO:0005509">
    <property type="term" value="F:calcium ion binding"/>
    <property type="evidence" value="ECO:0007669"/>
    <property type="project" value="InterPro"/>
</dbReference>
<feature type="compositionally biased region" description="Polar residues" evidence="28">
    <location>
        <begin position="88"/>
        <end position="97"/>
    </location>
</feature>
<dbReference type="CDD" id="cd00054">
    <property type="entry name" value="EGF_CA"/>
    <property type="match status" value="2"/>
</dbReference>
<comment type="function">
    <text evidence="26">Heme-dependent dioxygenase that catalyzes the oxidative cleavage of the L-tryptophan (L-Trp) pyrrole ring and converts L-tryptophan to N-formyl-L-kynurenine. Catalyzes the oxidative cleavage of the indole moiety.</text>
</comment>
<evidence type="ECO:0000256" key="23">
    <source>
        <dbReference type="ARBA" id="ARBA00050412"/>
    </source>
</evidence>
<feature type="region of interest" description="Disordered" evidence="28">
    <location>
        <begin position="144"/>
        <end position="175"/>
    </location>
</feature>
<keyword evidence="21" id="KW-0539">Nucleus</keyword>
<evidence type="ECO:0000256" key="16">
    <source>
        <dbReference type="ARBA" id="ARBA00023004"/>
    </source>
</evidence>
<feature type="domain" description="Teneurin N-terminal" evidence="30">
    <location>
        <begin position="280"/>
        <end position="364"/>
    </location>
</feature>
<dbReference type="InterPro" id="IPR056822">
    <property type="entry name" value="TEN_NHL"/>
</dbReference>
<evidence type="ECO:0000313" key="32">
    <source>
        <dbReference type="Proteomes" id="UP001239994"/>
    </source>
</evidence>
<keyword evidence="13 26" id="KW-0223">Dioxygenase</keyword>
<dbReference type="InterPro" id="IPR006530">
    <property type="entry name" value="YD"/>
</dbReference>
<dbReference type="InterPro" id="IPR056823">
    <property type="entry name" value="TEN-like_YD-shell"/>
</dbReference>
<evidence type="ECO:0000256" key="27">
    <source>
        <dbReference type="PROSITE-ProRule" id="PRU00076"/>
    </source>
</evidence>
<evidence type="ECO:0000256" key="2">
    <source>
        <dbReference type="ARBA" id="ARBA00004162"/>
    </source>
</evidence>
<keyword evidence="10" id="KW-0812">Transmembrane</keyword>
<evidence type="ECO:0000256" key="7">
    <source>
        <dbReference type="ARBA" id="ARBA00022490"/>
    </source>
</evidence>
<dbReference type="NCBIfam" id="TIGR03696">
    <property type="entry name" value="Rhs_assc_core"/>
    <property type="match status" value="1"/>
</dbReference>
<dbReference type="Proteomes" id="UP001239994">
    <property type="component" value="Unassembled WGS sequence"/>
</dbReference>
<dbReference type="Gene3D" id="2.120.10.30">
    <property type="entry name" value="TolB, C-terminal domain"/>
    <property type="match status" value="2"/>
</dbReference>
<evidence type="ECO:0000256" key="26">
    <source>
        <dbReference type="HAMAP-Rule" id="MF_03020"/>
    </source>
</evidence>
<comment type="catalytic activity">
    <reaction evidence="23 26">
        <text>L-tryptophan + O2 = N-formyl-L-kynurenine</text>
        <dbReference type="Rhea" id="RHEA:24536"/>
        <dbReference type="ChEBI" id="CHEBI:15379"/>
        <dbReference type="ChEBI" id="CHEBI:57912"/>
        <dbReference type="ChEBI" id="CHEBI:58629"/>
        <dbReference type="EC" id="1.13.11.11"/>
    </reaction>
</comment>
<feature type="domain" description="EGF-like" evidence="29">
    <location>
        <begin position="672"/>
        <end position="704"/>
    </location>
</feature>
<dbReference type="InterPro" id="IPR001881">
    <property type="entry name" value="EGF-like_Ca-bd_dom"/>
</dbReference>
<dbReference type="InterPro" id="IPR000742">
    <property type="entry name" value="EGF"/>
</dbReference>
<dbReference type="Gene3D" id="2.180.10.10">
    <property type="entry name" value="RHS repeat-associated core"/>
    <property type="match status" value="1"/>
</dbReference>
<dbReference type="GO" id="GO:0007411">
    <property type="term" value="P:axon guidance"/>
    <property type="evidence" value="ECO:0007669"/>
    <property type="project" value="UniProtKB-ARBA"/>
</dbReference>
<keyword evidence="6" id="KW-1003">Cell membrane</keyword>
<feature type="compositionally biased region" description="Basic and acidic residues" evidence="28">
    <location>
        <begin position="2698"/>
        <end position="2718"/>
    </location>
</feature>
<comment type="similarity">
    <text evidence="26">Belongs to the tryptophan 2,3-dioxygenase family.</text>
</comment>
<evidence type="ECO:0000256" key="6">
    <source>
        <dbReference type="ARBA" id="ARBA00022475"/>
    </source>
</evidence>
<dbReference type="PROSITE" id="PS01186">
    <property type="entry name" value="EGF_2"/>
    <property type="match status" value="3"/>
</dbReference>
<accession>A0AAD8ZRY2</accession>
<evidence type="ECO:0000256" key="24">
    <source>
        <dbReference type="ARBA" id="ARBA00060570"/>
    </source>
</evidence>
<keyword evidence="20" id="KW-0325">Glycoprotein</keyword>
<dbReference type="HAMAP" id="MF_01972">
    <property type="entry name" value="T23O"/>
    <property type="match status" value="1"/>
</dbReference>
<dbReference type="FunFam" id="2.10.25.10:FF:000016">
    <property type="entry name" value="Teneurin transmembrane protein 2"/>
    <property type="match status" value="1"/>
</dbReference>
<dbReference type="Pfam" id="PF23093">
    <property type="entry name" value="GBD_Tenm3"/>
    <property type="match status" value="1"/>
</dbReference>
<evidence type="ECO:0000256" key="1">
    <source>
        <dbReference type="ARBA" id="ARBA00004123"/>
    </source>
</evidence>
<feature type="region of interest" description="Disordered" evidence="28">
    <location>
        <begin position="1"/>
        <end position="20"/>
    </location>
</feature>
<gene>
    <name evidence="26" type="primary">TDO2</name>
    <name evidence="31" type="ORF">P4O66_020067</name>
</gene>
<dbReference type="SMART" id="SM00181">
    <property type="entry name" value="EGF"/>
    <property type="match status" value="8"/>
</dbReference>
<keyword evidence="22" id="KW-0966">Cell projection</keyword>
<name>A0AAD8ZRY2_9TELE</name>
<dbReference type="FunFam" id="2.10.25.10:FF:000013">
    <property type="entry name" value="Teneurin transmembrane protein 4"/>
    <property type="match status" value="1"/>
</dbReference>
<dbReference type="GO" id="GO:0007165">
    <property type="term" value="P:signal transduction"/>
    <property type="evidence" value="ECO:0007669"/>
    <property type="project" value="InterPro"/>
</dbReference>
<evidence type="ECO:0000256" key="11">
    <source>
        <dbReference type="ARBA" id="ARBA00022723"/>
    </source>
</evidence>
<dbReference type="GO" id="GO:0042803">
    <property type="term" value="F:protein homodimerization activity"/>
    <property type="evidence" value="ECO:0007669"/>
    <property type="project" value="TreeGrafter"/>
</dbReference>
<dbReference type="InterPro" id="IPR057627">
    <property type="entry name" value="FN-plug_TEN1-4"/>
</dbReference>
<dbReference type="EC" id="1.13.11.11" evidence="26"/>
<dbReference type="FunFam" id="2.120.10.30:FF:000006">
    <property type="entry name" value="Teneurin transmembrane protein 4"/>
    <property type="match status" value="1"/>
</dbReference>
<dbReference type="GO" id="GO:0005886">
    <property type="term" value="C:plasma membrane"/>
    <property type="evidence" value="ECO:0007669"/>
    <property type="project" value="UniProtKB-SubCell"/>
</dbReference>
<keyword evidence="12" id="KW-0677">Repeat</keyword>
<evidence type="ECO:0000256" key="25">
    <source>
        <dbReference type="ARBA" id="ARBA00061930"/>
    </source>
</evidence>
<comment type="caution">
    <text evidence="26 27">Lacks conserved residue(s) required for the propagation of feature annotation.</text>
</comment>
<dbReference type="NCBIfam" id="TIGR01643">
    <property type="entry name" value="YD_repeat_2x"/>
    <property type="match status" value="1"/>
</dbReference>
<dbReference type="SMART" id="SM00179">
    <property type="entry name" value="EGF_CA"/>
    <property type="match status" value="3"/>
</dbReference>
<dbReference type="InterPro" id="IPR022385">
    <property type="entry name" value="Rhs_assc_core"/>
</dbReference>
<keyword evidence="18" id="KW-0472">Membrane</keyword>
<dbReference type="Pfam" id="PF03301">
    <property type="entry name" value="Trp_dioxygenase"/>
    <property type="match status" value="1"/>
</dbReference>
<keyword evidence="16 26" id="KW-0408">Iron</keyword>
<keyword evidence="14" id="KW-1133">Transmembrane helix</keyword>
<feature type="disulfide bond" evidence="27">
    <location>
        <begin position="694"/>
        <end position="703"/>
    </location>
</feature>
<evidence type="ECO:0000256" key="14">
    <source>
        <dbReference type="ARBA" id="ARBA00022989"/>
    </source>
</evidence>
<dbReference type="EMBL" id="JAROKS010000004">
    <property type="protein sequence ID" value="KAK1804024.1"/>
    <property type="molecule type" value="Genomic_DNA"/>
</dbReference>
<feature type="region of interest" description="Disordered" evidence="28">
    <location>
        <begin position="84"/>
        <end position="127"/>
    </location>
</feature>
<dbReference type="PANTHER" id="PTHR11219">
    <property type="entry name" value="TENEURIN AND N-ACETYLGLUCOSAMINE-1-PHOSPHODIESTER ALPHA-N-ACETYLGLUCOSAMINIDASE"/>
    <property type="match status" value="1"/>
</dbReference>
<dbReference type="InterPro" id="IPR009471">
    <property type="entry name" value="Ten_N"/>
</dbReference>
<dbReference type="SUPFAM" id="SSF49464">
    <property type="entry name" value="Carboxypeptidase regulatory domain-like"/>
    <property type="match status" value="1"/>
</dbReference>
<evidence type="ECO:0000256" key="3">
    <source>
        <dbReference type="ARBA" id="ARBA00004316"/>
    </source>
</evidence>
<dbReference type="Pfam" id="PF24329">
    <property type="entry name" value="FN-plug_TEN1-4"/>
    <property type="match status" value="1"/>
</dbReference>
<comment type="similarity">
    <text evidence="5">Belongs to the tenascin family. Teneurin subfamily.</text>
</comment>
<evidence type="ECO:0000256" key="28">
    <source>
        <dbReference type="SAM" id="MobiDB-lite"/>
    </source>
</evidence>
<comment type="subunit">
    <text evidence="25 26">Homotetramer. Dimer of dimers.</text>
</comment>
<dbReference type="FunFam" id="2.180.10.10:FF:000001">
    <property type="entry name" value="Teneurin transmembrane protein 4"/>
    <property type="match status" value="1"/>
</dbReference>
<keyword evidence="15 26" id="KW-0560">Oxidoreductase</keyword>
<dbReference type="InterPro" id="IPR004981">
    <property type="entry name" value="Trp_2_3_dOase"/>
</dbReference>
<dbReference type="Pfam" id="PF25023">
    <property type="entry name" value="TEN_YD-shell"/>
    <property type="match status" value="1"/>
</dbReference>
<dbReference type="Gene3D" id="2.10.25.10">
    <property type="entry name" value="Laminin"/>
    <property type="match status" value="5"/>
</dbReference>
<dbReference type="InterPro" id="IPR051216">
    <property type="entry name" value="Teneurin"/>
</dbReference>
<dbReference type="FunFam" id="1.10.287.3810:FF:000001">
    <property type="entry name" value="Tryptophan 2,3-dioxygenase"/>
    <property type="match status" value="1"/>
</dbReference>
<comment type="subcellular location">
    <subcellularLocation>
        <location evidence="2">Cell membrane</location>
        <topology evidence="2">Single-pass membrane protein</topology>
    </subcellularLocation>
    <subcellularLocation>
        <location evidence="3">Cell projection</location>
    </subcellularLocation>
    <subcellularLocation>
        <location evidence="4">Cytoplasm</location>
    </subcellularLocation>
    <subcellularLocation>
        <location evidence="1">Nucleus</location>
    </subcellularLocation>
</comment>
<proteinExistence type="inferred from homology"/>
<dbReference type="Pfam" id="PF25024">
    <property type="entry name" value="EGF_TEN"/>
    <property type="match status" value="1"/>
</dbReference>
<evidence type="ECO:0000256" key="19">
    <source>
        <dbReference type="ARBA" id="ARBA00023157"/>
    </source>
</evidence>
<evidence type="ECO:0000256" key="17">
    <source>
        <dbReference type="ARBA" id="ARBA00023079"/>
    </source>
</evidence>
<keyword evidence="11 26" id="KW-0479">Metal-binding</keyword>
<feature type="disulfide bond" evidence="27">
    <location>
        <begin position="805"/>
        <end position="815"/>
    </location>
</feature>
<feature type="compositionally biased region" description="Basic and acidic residues" evidence="28">
    <location>
        <begin position="104"/>
        <end position="124"/>
    </location>
</feature>
<comment type="cofactor">
    <cofactor evidence="26">
        <name>heme</name>
        <dbReference type="ChEBI" id="CHEBI:30413"/>
    </cofactor>
    <text evidence="26">Binds 1 heme group per subunit.</text>
</comment>
<dbReference type="GO" id="GO:0019441">
    <property type="term" value="P:L-tryptophan catabolic process to kynurenine"/>
    <property type="evidence" value="ECO:0007669"/>
    <property type="project" value="UniProtKB-UniRule"/>
</dbReference>
<dbReference type="InterPro" id="IPR008969">
    <property type="entry name" value="CarboxyPept-like_regulatory"/>
</dbReference>
<dbReference type="GO" id="GO:0004833">
    <property type="term" value="F:L-tryptophan 2,3-dioxygenase activity"/>
    <property type="evidence" value="ECO:0007669"/>
    <property type="project" value="UniProtKB-UniRule"/>
</dbReference>
<keyword evidence="17 26" id="KW-0823">Tryptophan catabolism</keyword>
<dbReference type="InterPro" id="IPR028916">
    <property type="entry name" value="Tox-GHH_dom"/>
</dbReference>
<keyword evidence="32" id="KW-1185">Reference proteome</keyword>
<dbReference type="GO" id="GO:0046982">
    <property type="term" value="F:protein heterodimerization activity"/>
    <property type="evidence" value="ECO:0007669"/>
    <property type="project" value="TreeGrafter"/>
</dbReference>
<dbReference type="SUPFAM" id="SSF140959">
    <property type="entry name" value="Indolic compounds 2,3-dioxygenase-like"/>
    <property type="match status" value="1"/>
</dbReference>
<dbReference type="Pfam" id="PF06484">
    <property type="entry name" value="Ten_N"/>
    <property type="match status" value="2"/>
</dbReference>
<comment type="caution">
    <text evidence="31">The sequence shown here is derived from an EMBL/GenBank/DDBJ whole genome shotgun (WGS) entry which is preliminary data.</text>
</comment>
<evidence type="ECO:0000256" key="15">
    <source>
        <dbReference type="ARBA" id="ARBA00023002"/>
    </source>
</evidence>
<evidence type="ECO:0000256" key="21">
    <source>
        <dbReference type="ARBA" id="ARBA00023242"/>
    </source>
</evidence>
<dbReference type="PANTHER" id="PTHR11219:SF63">
    <property type="entry name" value="TENEURIN-3 ISOFORM X1"/>
    <property type="match status" value="1"/>
</dbReference>
<dbReference type="Pfam" id="PF25021">
    <property type="entry name" value="TEN_NHL"/>
    <property type="match status" value="1"/>
</dbReference>
<evidence type="ECO:0000256" key="10">
    <source>
        <dbReference type="ARBA" id="ARBA00022692"/>
    </source>
</evidence>
<dbReference type="GO" id="GO:0050839">
    <property type="term" value="F:cell adhesion molecule binding"/>
    <property type="evidence" value="ECO:0007669"/>
    <property type="project" value="TreeGrafter"/>
</dbReference>
<evidence type="ECO:0000256" key="22">
    <source>
        <dbReference type="ARBA" id="ARBA00023273"/>
    </source>
</evidence>
<keyword evidence="8 27" id="KW-0245">EGF-like domain</keyword>
<feature type="region of interest" description="Disordered" evidence="28">
    <location>
        <begin position="2698"/>
        <end position="2722"/>
    </location>
</feature>
<dbReference type="Pfam" id="PF15636">
    <property type="entry name" value="Tox-GHH"/>
    <property type="match status" value="1"/>
</dbReference>
<dbReference type="PROSITE" id="PS50026">
    <property type="entry name" value="EGF_3"/>
    <property type="match status" value="2"/>
</dbReference>
<dbReference type="Gene3D" id="1.20.58.480">
    <property type="match status" value="1"/>
</dbReference>
<dbReference type="SUPFAM" id="SSF101898">
    <property type="entry name" value="NHL repeat"/>
    <property type="match status" value="1"/>
</dbReference>
<dbReference type="GO" id="GO:0005634">
    <property type="term" value="C:nucleus"/>
    <property type="evidence" value="ECO:0007669"/>
    <property type="project" value="UniProtKB-SubCell"/>
</dbReference>
<sequence>MYAHRMPDAAPGDGDDYRAPGQTLSLRQLGLCSGAPRRGLSFCAETGLSHHVQPSGADHVQNIGGISPDCASRLWGRGIKLHGRDSRLSSQSNSALTLTDAEQDDRSEHDSGCYGKRCDGRTAERSPGADLGRAVLLQGSPAVALPLNQHDKRGSNPCSLPRPTATDPVPPGANSSQTVLHAGLCAVQARLPPRRSLHHSVTKAVSGHYWPKTKEERHGHMNSNQEIGKGCLPWAWCLAHRDEQKDQLSSQQGPPPLPPAPHQHKQNNPSITSLANQAVELQSASECVQLQENWVLGSHVDLESRHFLLKTGTATASLFTTPNPGYTMATGAVCSPSARPFPRNNLSRGAFKFKKSPKRCSWKCTALSAVGVATLLSVMLSYCIGRHVYSFMHVFGLNWKLKDVDDHAFENGRARPVTTPMSTLMSLSTDGRVGVQPDAVLDSGMVPVGQQVSQTVPPGGFWRSSLLIEQARFLKFNISIQKNALIGVYGRKGLPPSHTQYDFVELLDGSRLISRERVQGDPEWRGGAEQLVSMQNTGFIQYLHAGVWHLAFYNDGRTLEPASYNTVLLESVMECPHNCYGNGECTSGTCRCFPGFLGPYCSRGRLSWSACPVLCSGNGEYSRGRCQCYSGWKGTECDVPGGQCVDVRCAGRGLCVSGLCVCNPGYKGETCEMEDCAVPSCSGRGSCHHGRCQCLPGWTGPSCESHLSLCPEHCSGHGTFQSETSTCICEANWTGPDCSVEVCASECSPHGVCVGGVCHCSGGWLGPRCDEEECVPHCGEHGVCLNGQCECHQGWTGERCNIDSCPGLCNSNGRCVLDQNGWHCLCQSGWRGVGCDVAMETLCSDGKDNEGDGLLDCMDPDCCLQSSCQDQVYCRGGPDPSATARQHPQPSSVTASLEFYQRVNFLVVPGGTHQLPGENPFNSSLASVVRGQVVTEDGTPLIGVNVSLLYDPQQGYTISRQDGMFDLLVNGGASLTLSFVRAPFPAIHRTVWLPCRVFYMMDRLVMRVTESDTPTCEVSGLARPAPNIMTSALSTYYSSNPEASPIIPETQVLHEQTAIPGSDLNLVYLSSRASAYKPVLKVVMTESGVPFGLAKVHLVVAVEGRMFQKEFPASPRLSFTFVWDKMDAYGQRVYGLSQAAVSVGFEYESCLGLVLWEKRSATLQGFELDVSSIGGWTLDKHHVLDLHNGILYKGSGENVFLSQLPRVISTIMGNGRRRSISCPSCNAPAEGNKLLAPVALAWGRDGSLYVGDFNYIRRIHPSGNVTSVMELSNNPAHRYYLATDPGTGQLYVSDTNSRRIYRPRVLSAGAEPQQNVEVVAGTGEHCLPFDETQCGDGGLAVEALLTGPKGIAVDKNGLVYFVDGTVIRKVDRNGIISTVLGSNDLAAARPHSCDAVMSIKQVSLEWPTDLAVSPLDDSLFVLDGSVVLRVTAEGQVLVVAGRPLHCSMPPDDLSVTEPRKATHTHLEAASAIAVSFDGILHVAETDEHKMSRIRSVAPDGEVTHTAGALSDCDCKSDVNCDCYLAGDGFAKDARLNAPSSLAAAPDGTLYVADLGNIRIRAIGTNRPQLNSLGLYEVASSAQQEVYMFDANGTHQHTVSLVTADYRYNFSCGNEGDLTAATDCHGNTLRIRRDASRQPVRIVAPDNQVVWLSMTSSRGLRSLGTQGQDHVLLTYHGNSGLLATKSTANGWTTFYDYDTEGKLTNVTFPTGLVSSVVSDWGAAPTVEMESLETEEHAAITTNQSAVQAVLTLQQDQLKTNYVVGYDGSLRVLHANGLGTHFQTEPHILCGASSPTVARRNVTLPDDAGQNLVEWRFRKEQSRSRVTVFGRKLRVNGRNILSVDYDRTLRTERIYDDHRKFLLKIAYDPTGQPALWLPSSKLLPVNLTRRSSGQLSSIQWGSVTERLEHDEQGRLSSRVFPDGKTWSYTYLEKSVVLILVSQRQYTFEYDSDGRLAAVTMPSLARYTMETVRSVGYYRNLYHPPESNASVAVDYSEDGRLLRVAHAGTGRRVLYRYRWHSKIAEVLYDGARATFTYDETTGVLKTVNLQSEGFVCTIRYRQLGPLVDRQIYRFSEDGMVGARFDYAYDSNLRVASVQGVVNDVPLPIDLYQYDDISGKVEQFGKFGVIYYDINQIISTSVMTYTKHLDGHGRVREIQYELFRTLLFWLAVQYDDMGRVTSREIKIGPFANATKYTYEYDPDGQLQAVYLNEKPTWRYSYDLNGNVHLLSPASSARVLPLRYDLRDRLTRLGDMQYELDEDGFLRQRGAEVYQYNSNGLLEHVYSKTGGWMLRHRYDGLGRRVSSKSSLGQHLQFFYADLSAPSRVTHVYNHSSSEVTSLYYDLQGHLIAMELSGGAEFYVACDNTGSPLVVFGSDGALLKQVHYTAYGEVYSDSNPDLQLVLGFHGGLYEPLTKLLHFGARDYDIMSGRWTAPDITMWETTAKETAPFNLYMFRNNDPVSKVQDVREYITDINTWLVTFGFHLHNSIPGFSVPHSGMIKSSYELTKSVIWDDLPTSFAVQQQALRQDKAFLAFERLPLTQLGQLTRWDKPWLWFASSESLIGRGVMLALYRGTVITRALSIATEDCIKVANLLNGAIYMKDLHFTLDGHDTHYFVKTGSPEADLAALRLTTGHKELEGGVNVTVSQSTGVLAGRTRRFADVELRRGPLVLHVRYGTSEDEERTRVLELARQRALAGAWAREQRRARDGEAGARPWTEGEQKQLLGGGRVPGYDGYYILSVEQYPELADSISNIQFLRQSEIGKREANKQQMKEDEEDVAQSGINKASKGGIVYGDYLQLDKIMSSQLLQSTLKGDTIHDEHLFIVTHQAYELWFKQILWELDSVREIFISGHVRDERNMLKVNTRIHRIVMIFRLLGDQFAVLETMTALDFFDFREYLAPASGFQSLQFRLLENKIGVPDSQRVPYNRRHYRDSFRSEETEQLLHSEKEPSLLKLVEKWLERTPGLEQDGFNFWGKLQTNIFEGLRRERETIEQRPDSEMKEEMGADLNKQKEIFVSLFDENRHKHLQSIGQRRLSYKALQGALMIYFYREEPRFQVPFQLLTSLMDIDTLMTKWRYNHVCMVHRMIGSKAGTGGSSGYHYLRSTVSDRYKVFVDLFNLATFLVPRAWVPKLNPNEHAFLYIAECCDSSYCSSDDSD</sequence>
<protein>
    <recommendedName>
        <fullName evidence="26">Tryptophan 2,3-dioxygenase</fullName>
        <shortName evidence="26">TDO</shortName>
        <ecNumber evidence="26">1.13.11.11</ecNumber>
    </recommendedName>
    <alternativeName>
        <fullName evidence="26">Tryptamin 2,3-dioxygenase</fullName>
    </alternativeName>
    <alternativeName>
        <fullName evidence="26">Tryptophan oxygenase</fullName>
        <shortName evidence="26">TO</shortName>
        <shortName evidence="26">TRPO</shortName>
    </alternativeName>
    <alternativeName>
        <fullName evidence="26">Tryptophan pyrrolase</fullName>
    </alternativeName>
    <alternativeName>
        <fullName evidence="26">Tryptophanase</fullName>
    </alternativeName>
</protein>
<dbReference type="InterPro" id="IPR057629">
    <property type="entry name" value="Teneurin1-4_GBD"/>
</dbReference>
<evidence type="ECO:0000256" key="4">
    <source>
        <dbReference type="ARBA" id="ARBA00004496"/>
    </source>
</evidence>
<dbReference type="Gene3D" id="2.60.120.260">
    <property type="entry name" value="Galactose-binding domain-like"/>
    <property type="match status" value="1"/>
</dbReference>
<dbReference type="GO" id="GO:0020037">
    <property type="term" value="F:heme binding"/>
    <property type="evidence" value="ECO:0007669"/>
    <property type="project" value="UniProtKB-UniRule"/>
</dbReference>
<evidence type="ECO:0000256" key="18">
    <source>
        <dbReference type="ARBA" id="ARBA00023136"/>
    </source>
</evidence>
<evidence type="ECO:0000313" key="31">
    <source>
        <dbReference type="EMBL" id="KAK1804024.1"/>
    </source>
</evidence>
<evidence type="ECO:0000256" key="12">
    <source>
        <dbReference type="ARBA" id="ARBA00022737"/>
    </source>
</evidence>
<evidence type="ECO:0000259" key="30">
    <source>
        <dbReference type="PROSITE" id="PS51361"/>
    </source>
</evidence>
<dbReference type="InterPro" id="IPR037217">
    <property type="entry name" value="Trp/Indoleamine_2_3_dOase-like"/>
</dbReference>
<dbReference type="GO" id="GO:0043005">
    <property type="term" value="C:neuron projection"/>
    <property type="evidence" value="ECO:0007669"/>
    <property type="project" value="TreeGrafter"/>
</dbReference>
<dbReference type="GO" id="GO:0007157">
    <property type="term" value="P:heterophilic cell-cell adhesion via plasma membrane cell adhesion molecules"/>
    <property type="evidence" value="ECO:0007669"/>
    <property type="project" value="TreeGrafter"/>
</dbReference>
<evidence type="ECO:0000256" key="13">
    <source>
        <dbReference type="ARBA" id="ARBA00022964"/>
    </source>
</evidence>
<feature type="disulfide bond" evidence="27">
    <location>
        <begin position="826"/>
        <end position="835"/>
    </location>
</feature>
<dbReference type="SUPFAM" id="SSF57196">
    <property type="entry name" value="EGF/Laminin"/>
    <property type="match status" value="1"/>
</dbReference>
<keyword evidence="19 27" id="KW-1015">Disulfide bond</keyword>
<comment type="pathway">
    <text evidence="24 26">Amino-acid degradation; L-tryptophan degradation via kynurenine pathway; L-kynurenine from L-tryptophan: step 1/2.</text>
</comment>
<dbReference type="Gene3D" id="1.10.287.3810">
    <property type="match status" value="1"/>
</dbReference>
<dbReference type="PROSITE" id="PS00022">
    <property type="entry name" value="EGF_1"/>
    <property type="match status" value="4"/>
</dbReference>
<evidence type="ECO:0000256" key="9">
    <source>
        <dbReference type="ARBA" id="ARBA00022617"/>
    </source>
</evidence>
<dbReference type="Pfam" id="PF23538">
    <property type="entry name" value="Teneurin_ABD"/>
    <property type="match status" value="1"/>
</dbReference>
<feature type="domain" description="EGF-like" evidence="29">
    <location>
        <begin position="801"/>
        <end position="836"/>
    </location>
</feature>
<dbReference type="PROSITE" id="PS51361">
    <property type="entry name" value="TENEURIN_N"/>
    <property type="match status" value="1"/>
</dbReference>
<dbReference type="InterPro" id="IPR056820">
    <property type="entry name" value="TEN_TTR-like"/>
</dbReference>